<accession>A0ABS0AYT0</accession>
<feature type="region of interest" description="Disordered" evidence="1">
    <location>
        <begin position="1"/>
        <end position="35"/>
    </location>
</feature>
<proteinExistence type="predicted"/>
<feature type="compositionally biased region" description="Gly residues" evidence="1">
    <location>
        <begin position="1"/>
        <end position="10"/>
    </location>
</feature>
<reference evidence="2 3" key="1">
    <citation type="submission" date="2020-01" db="EMBL/GenBank/DDBJ databases">
        <title>Draft genome sequence of Cand. Neptunochlamydia vexilliferae K9.</title>
        <authorList>
            <person name="Schulz F."/>
            <person name="Koestlbacher S."/>
            <person name="Wascher F."/>
            <person name="Pizzetti I."/>
            <person name="Horn M."/>
        </authorList>
    </citation>
    <scope>NUCLEOTIDE SEQUENCE [LARGE SCALE GENOMIC DNA]</scope>
    <source>
        <strain evidence="2 3">K9</strain>
    </source>
</reference>
<comment type="caution">
    <text evidence="2">The sequence shown here is derived from an EMBL/GenBank/DDBJ whole genome shotgun (WGS) entry which is preliminary data.</text>
</comment>
<sequence>MDERYVGGGAPRCPLELQSGKPNRPSSGGRAKHCSTPRAGRFCGQLTAWLFFAYGSEAMSVRWKGFFLENLAYLSPSSKSPFFRFLATYHIRFDSSFSLKKNPLN</sequence>
<gene>
    <name evidence="2" type="ORF">NEPTK9_000807</name>
</gene>
<keyword evidence="3" id="KW-1185">Reference proteome</keyword>
<evidence type="ECO:0000313" key="2">
    <source>
        <dbReference type="EMBL" id="MBF5059297.1"/>
    </source>
</evidence>
<dbReference type="EMBL" id="JAAEJV010000016">
    <property type="protein sequence ID" value="MBF5059297.1"/>
    <property type="molecule type" value="Genomic_DNA"/>
</dbReference>
<dbReference type="Proteomes" id="UP001194714">
    <property type="component" value="Unassembled WGS sequence"/>
</dbReference>
<evidence type="ECO:0000313" key="3">
    <source>
        <dbReference type="Proteomes" id="UP001194714"/>
    </source>
</evidence>
<name>A0ABS0AYT0_9BACT</name>
<evidence type="ECO:0000256" key="1">
    <source>
        <dbReference type="SAM" id="MobiDB-lite"/>
    </source>
</evidence>
<organism evidence="2 3">
    <name type="scientific">Candidatus Neptunichlamydia vexilliferae</name>
    <dbReference type="NCBI Taxonomy" id="1651774"/>
    <lineage>
        <taxon>Bacteria</taxon>
        <taxon>Pseudomonadati</taxon>
        <taxon>Chlamydiota</taxon>
        <taxon>Chlamydiia</taxon>
        <taxon>Parachlamydiales</taxon>
        <taxon>Simkaniaceae</taxon>
        <taxon>Candidatus Neptunichlamydia</taxon>
    </lineage>
</organism>
<protein>
    <submittedName>
        <fullName evidence="2">Uncharacterized protein</fullName>
    </submittedName>
</protein>